<reference evidence="2" key="2">
    <citation type="submission" date="2023-05" db="EMBL/GenBank/DDBJ databases">
        <authorList>
            <person name="Schelkunov M.I."/>
        </authorList>
    </citation>
    <scope>NUCLEOTIDE SEQUENCE</scope>
    <source>
        <strain evidence="2">Hsosn_3</strain>
        <tissue evidence="2">Leaf</tissue>
    </source>
</reference>
<dbReference type="PANTHER" id="PTHR11017">
    <property type="entry name" value="LEUCINE-RICH REPEAT-CONTAINING PROTEIN"/>
    <property type="match status" value="1"/>
</dbReference>
<dbReference type="GO" id="GO:0043531">
    <property type="term" value="F:ADP binding"/>
    <property type="evidence" value="ECO:0007669"/>
    <property type="project" value="InterPro"/>
</dbReference>
<dbReference type="EMBL" id="JAUIZM010000006">
    <property type="protein sequence ID" value="KAK1381234.1"/>
    <property type="molecule type" value="Genomic_DNA"/>
</dbReference>
<comment type="caution">
    <text evidence="2">The sequence shown here is derived from an EMBL/GenBank/DDBJ whole genome shotgun (WGS) entry which is preliminary data.</text>
</comment>
<dbReference type="GO" id="GO:0006952">
    <property type="term" value="P:defense response"/>
    <property type="evidence" value="ECO:0007669"/>
    <property type="project" value="InterPro"/>
</dbReference>
<dbReference type="SUPFAM" id="SSF52058">
    <property type="entry name" value="L domain-like"/>
    <property type="match status" value="1"/>
</dbReference>
<dbReference type="Proteomes" id="UP001237642">
    <property type="component" value="Unassembled WGS sequence"/>
</dbReference>
<evidence type="ECO:0000313" key="2">
    <source>
        <dbReference type="EMBL" id="KAK1381234.1"/>
    </source>
</evidence>
<dbReference type="PRINTS" id="PR00364">
    <property type="entry name" value="DISEASERSIST"/>
</dbReference>
<dbReference type="Gene3D" id="3.40.50.300">
    <property type="entry name" value="P-loop containing nucleotide triphosphate hydrolases"/>
    <property type="match status" value="1"/>
</dbReference>
<sequence length="888" mass="101106">MAKIKQWRTALTQVANLGGMPLQNVANGYESKLIQKIVNVVKDKVTSNILSMTRHPVGIGPSVQDITSWLRNGSTSVEVFALYGIGGVGKTTIAKCVYNMNFQLFEGSSFLENIREYSERSDGLVSLQRQLLSDICKGKTPTIKNLNDGILKIKSALRHRKLLIVLDDVDQAEQLDTIFGMREWFHQGSKIIITTRNVHLLNAYEHCTRYAIKTLNSSDSLELFSQHAFQGQRSRLWHCKDSLKVLNDETGSGAIEGLALEMNTSAYQEKLRTKAFSMMHKLRLLKLNNVRLSGGYKDFPKNLKLLCWHNCPLRFLPNDFPWSSLAAIDMQSSKLQNLGNGNMFLGSLKFLNLSHCYDIVKTPDFSKLYALEQLLLEDCASLVQIDESIGMAEGLVLINLKDCKLLEKLPENICMLKLLETLIISGCSNLGKLPKEMRKMESLKVFHADGLDFGNSNSTTHQNKSWREFIWGLVSKPRTSPQFSFSSLPCNSITSLSLVNCNLHDNSFPKDFRFAPSLDYLDLSKNPISFLPDCFKGLKEVKLLRLYYCNQLLRLEDLPNIEHLETRECPLLEKITLKPGLCFERYAFPYKCDKLLEMDSIFKVVLVEKIDPELISNCGISDVESMKRIQIRLYTGYTSAETKCSIQIVISATLVIPLLLLCSDGGGLLDSILQGVYENQRRRGKLFSIFYPGSSVPTWFTSQSYVPSLSFVVSHSNLRYLNTCVVYKVKPLKPGEGRYFYLIFHNMTRNKMFVYHPACYGIPEDDEYMTWLSHWKFGSHEVGPGDEVNISIFNEDDDQKFEVKEIGVYLVYEDQEQTVDHLAKRQTCEKKSQHVFPVEEQPWAHHGMTRLYFIGCEVTTRDGWLERYFGKCVSVETSEPSSPDSELD</sequence>
<evidence type="ECO:0000313" key="3">
    <source>
        <dbReference type="Proteomes" id="UP001237642"/>
    </source>
</evidence>
<dbReference type="AlphaFoldDB" id="A0AAD8I8V0"/>
<dbReference type="InterPro" id="IPR032675">
    <property type="entry name" value="LRR_dom_sf"/>
</dbReference>
<evidence type="ECO:0000259" key="1">
    <source>
        <dbReference type="Pfam" id="PF00931"/>
    </source>
</evidence>
<dbReference type="Gene3D" id="3.40.50.10140">
    <property type="entry name" value="Toll/interleukin-1 receptor homology (TIR) domain"/>
    <property type="match status" value="1"/>
</dbReference>
<keyword evidence="3" id="KW-1185">Reference proteome</keyword>
<proteinExistence type="predicted"/>
<feature type="domain" description="NB-ARC" evidence="1">
    <location>
        <begin position="63"/>
        <end position="232"/>
    </location>
</feature>
<protein>
    <recommendedName>
        <fullName evidence="1">NB-ARC domain-containing protein</fullName>
    </recommendedName>
</protein>
<gene>
    <name evidence="2" type="ORF">POM88_027978</name>
</gene>
<dbReference type="InterPro" id="IPR035897">
    <property type="entry name" value="Toll_tir_struct_dom_sf"/>
</dbReference>
<reference evidence="2" key="1">
    <citation type="submission" date="2023-02" db="EMBL/GenBank/DDBJ databases">
        <title>Genome of toxic invasive species Heracleum sosnowskyi carries increased number of genes despite the absence of recent whole-genome duplications.</title>
        <authorList>
            <person name="Schelkunov M."/>
            <person name="Shtratnikova V."/>
            <person name="Makarenko M."/>
            <person name="Klepikova A."/>
            <person name="Omelchenko D."/>
            <person name="Novikova G."/>
            <person name="Obukhova E."/>
            <person name="Bogdanov V."/>
            <person name="Penin A."/>
            <person name="Logacheva M."/>
        </authorList>
    </citation>
    <scope>NUCLEOTIDE SEQUENCE</scope>
    <source>
        <strain evidence="2">Hsosn_3</strain>
        <tissue evidence="2">Leaf</tissue>
    </source>
</reference>
<name>A0AAD8I8V0_9APIA</name>
<dbReference type="Gene3D" id="3.80.10.10">
    <property type="entry name" value="Ribonuclease Inhibitor"/>
    <property type="match status" value="2"/>
</dbReference>
<dbReference type="InterPro" id="IPR044974">
    <property type="entry name" value="Disease_R_plants"/>
</dbReference>
<dbReference type="PANTHER" id="PTHR11017:SF271">
    <property type="entry name" value="DISEASE RESISTANCE PROTEIN (TIR-NBS-LRR CLASS) FAMILY"/>
    <property type="match status" value="1"/>
</dbReference>
<dbReference type="Pfam" id="PF00931">
    <property type="entry name" value="NB-ARC"/>
    <property type="match status" value="1"/>
</dbReference>
<accession>A0AAD8I8V0</accession>
<dbReference type="SUPFAM" id="SSF52540">
    <property type="entry name" value="P-loop containing nucleoside triphosphate hydrolases"/>
    <property type="match status" value="1"/>
</dbReference>
<dbReference type="InterPro" id="IPR002182">
    <property type="entry name" value="NB-ARC"/>
</dbReference>
<dbReference type="InterPro" id="IPR027417">
    <property type="entry name" value="P-loop_NTPase"/>
</dbReference>
<organism evidence="2 3">
    <name type="scientific">Heracleum sosnowskyi</name>
    <dbReference type="NCBI Taxonomy" id="360622"/>
    <lineage>
        <taxon>Eukaryota</taxon>
        <taxon>Viridiplantae</taxon>
        <taxon>Streptophyta</taxon>
        <taxon>Embryophyta</taxon>
        <taxon>Tracheophyta</taxon>
        <taxon>Spermatophyta</taxon>
        <taxon>Magnoliopsida</taxon>
        <taxon>eudicotyledons</taxon>
        <taxon>Gunneridae</taxon>
        <taxon>Pentapetalae</taxon>
        <taxon>asterids</taxon>
        <taxon>campanulids</taxon>
        <taxon>Apiales</taxon>
        <taxon>Apiaceae</taxon>
        <taxon>Apioideae</taxon>
        <taxon>apioid superclade</taxon>
        <taxon>Tordylieae</taxon>
        <taxon>Tordyliinae</taxon>
        <taxon>Heracleum</taxon>
    </lineage>
</organism>